<dbReference type="EMBL" id="JANLCM010000001">
    <property type="protein sequence ID" value="MCS5716881.1"/>
    <property type="molecule type" value="Genomic_DNA"/>
</dbReference>
<sequence length="354" mass="36266">MNRPNALRSFSSTDRFPKVASLGLVAALIAVMGIGAASSAQALSAPRAPYVMPTPTRIQGADRYDQAIKASSAMRTADLVYVTSGEKFADALSTAAVAGRHGAPLLLTPRAAVPESVIAELGRLEPTTIVVVGGPASVSDEAMEQLSQRVAGATVVRIGGADRYEVSRNLLTEPTFGAIRGETVFVVTGANFPDALTASPAATHTGASPVLLVDGAEHVATEAEISVLHSLGANDVHLVGGVNSLSSELEVNLGGRHFVVTRSEGADRYEAGVSVNRWAFESASTVYLASGTAFPDALSGGPRAAQSGSPLYVVQPNCVPASVLGEIKRLQAQQIIILGGPATLGSGVDSLTPC</sequence>
<evidence type="ECO:0000313" key="1">
    <source>
        <dbReference type="EMBL" id="MCS5716881.1"/>
    </source>
</evidence>
<dbReference type="Gene3D" id="3.40.50.12090">
    <property type="match status" value="1"/>
</dbReference>
<protein>
    <submittedName>
        <fullName evidence="1">Cell wall-binding repeat-containing protein</fullName>
    </submittedName>
</protein>
<accession>A0ABT2GQ32</accession>
<dbReference type="InterPro" id="IPR007253">
    <property type="entry name" value="Cell_wall-bd_2"/>
</dbReference>
<dbReference type="Proteomes" id="UP001165584">
    <property type="component" value="Unassembled WGS sequence"/>
</dbReference>
<dbReference type="PANTHER" id="PTHR30032">
    <property type="entry name" value="N-ACETYLMURAMOYL-L-ALANINE AMIDASE-RELATED"/>
    <property type="match status" value="1"/>
</dbReference>
<dbReference type="Pfam" id="PF04122">
    <property type="entry name" value="CW_binding_2"/>
    <property type="match status" value="3"/>
</dbReference>
<organism evidence="1 2">
    <name type="scientific">Herbiconiux aconitum</name>
    <dbReference type="NCBI Taxonomy" id="2970913"/>
    <lineage>
        <taxon>Bacteria</taxon>
        <taxon>Bacillati</taxon>
        <taxon>Actinomycetota</taxon>
        <taxon>Actinomycetes</taxon>
        <taxon>Micrococcales</taxon>
        <taxon>Microbacteriaceae</taxon>
        <taxon>Herbiconiux</taxon>
    </lineage>
</organism>
<gene>
    <name evidence="1" type="ORF">N1027_01900</name>
</gene>
<dbReference type="RefSeq" id="WP_259504511.1">
    <property type="nucleotide sequence ID" value="NZ_JANLCM010000001.1"/>
</dbReference>
<comment type="caution">
    <text evidence="1">The sequence shown here is derived from an EMBL/GenBank/DDBJ whole genome shotgun (WGS) entry which is preliminary data.</text>
</comment>
<name>A0ABT2GQ32_9MICO</name>
<evidence type="ECO:0000313" key="2">
    <source>
        <dbReference type="Proteomes" id="UP001165584"/>
    </source>
</evidence>
<reference evidence="1" key="1">
    <citation type="submission" date="2022-08" db="EMBL/GenBank/DDBJ databases">
        <authorList>
            <person name="Deng Y."/>
            <person name="Han X.-F."/>
            <person name="Zhang Y.-Q."/>
        </authorList>
    </citation>
    <scope>NUCLEOTIDE SEQUENCE</scope>
    <source>
        <strain evidence="1">CPCC 205763</strain>
    </source>
</reference>
<proteinExistence type="predicted"/>
<keyword evidence="2" id="KW-1185">Reference proteome</keyword>
<dbReference type="InterPro" id="IPR051922">
    <property type="entry name" value="Bact_Sporulation_Assoc"/>
</dbReference>
<dbReference type="PANTHER" id="PTHR30032:SF4">
    <property type="entry name" value="AMIDASE ENHANCER"/>
    <property type="match status" value="1"/>
</dbReference>